<sequence>MTTSCLSLLKLVAIVLFSVFVTKNRFRAKSTKIIKDRTRMFYFIRYRQKRAFVLTVPKPFKFYTESRANNSRNKENSPKSPFIPLDLSVQQFLENPTRFDAKSGKVRSNTLTVPKSPYLRTKYRSKPITILPTEDNGK</sequence>
<dbReference type="VEuPathDB" id="FungiDB:RhiirFUN_022189"/>
<proteinExistence type="predicted"/>
<keyword evidence="1" id="KW-0472">Membrane</keyword>
<dbReference type="VEuPathDB" id="FungiDB:FUN_016864"/>
<evidence type="ECO:0000313" key="3">
    <source>
        <dbReference type="Proteomes" id="UP000234323"/>
    </source>
</evidence>
<keyword evidence="1" id="KW-1133">Transmembrane helix</keyword>
<feature type="transmembrane region" description="Helical" evidence="1">
    <location>
        <begin position="6"/>
        <end position="22"/>
    </location>
</feature>
<accession>A0A2I1HFG3</accession>
<keyword evidence="3" id="KW-1185">Reference proteome</keyword>
<organism evidence="2 3">
    <name type="scientific">Rhizophagus irregularis</name>
    <dbReference type="NCBI Taxonomy" id="588596"/>
    <lineage>
        <taxon>Eukaryota</taxon>
        <taxon>Fungi</taxon>
        <taxon>Fungi incertae sedis</taxon>
        <taxon>Mucoromycota</taxon>
        <taxon>Glomeromycotina</taxon>
        <taxon>Glomeromycetes</taxon>
        <taxon>Glomerales</taxon>
        <taxon>Glomeraceae</taxon>
        <taxon>Rhizophagus</taxon>
    </lineage>
</organism>
<reference evidence="2 3" key="1">
    <citation type="submission" date="2015-10" db="EMBL/GenBank/DDBJ databases">
        <title>Genome analyses suggest a sexual origin of heterokaryosis in a supposedly ancient asexual fungus.</title>
        <authorList>
            <person name="Ropars J."/>
            <person name="Sedzielewska K."/>
            <person name="Noel J."/>
            <person name="Charron P."/>
            <person name="Farinelli L."/>
            <person name="Marton T."/>
            <person name="Kruger M."/>
            <person name="Pelin A."/>
            <person name="Brachmann A."/>
            <person name="Corradi N."/>
        </authorList>
    </citation>
    <scope>NUCLEOTIDE SEQUENCE [LARGE SCALE GENOMIC DNA]</scope>
    <source>
        <strain evidence="2 3">A4</strain>
    </source>
</reference>
<evidence type="ECO:0000256" key="1">
    <source>
        <dbReference type="SAM" id="Phobius"/>
    </source>
</evidence>
<keyword evidence="1" id="KW-0812">Transmembrane</keyword>
<name>A0A2I1HFG3_9GLOM</name>
<comment type="caution">
    <text evidence="2">The sequence shown here is derived from an EMBL/GenBank/DDBJ whole genome shotgun (WGS) entry which is preliminary data.</text>
</comment>
<dbReference type="AlphaFoldDB" id="A0A2I1HFG3"/>
<dbReference type="VEuPathDB" id="FungiDB:RhiirA1_540352"/>
<evidence type="ECO:0000313" key="2">
    <source>
        <dbReference type="EMBL" id="PKY57626.1"/>
    </source>
</evidence>
<dbReference type="Proteomes" id="UP000234323">
    <property type="component" value="Unassembled WGS sequence"/>
</dbReference>
<gene>
    <name evidence="2" type="ORF">RhiirA4_549741</name>
</gene>
<dbReference type="EMBL" id="LLXI01002624">
    <property type="protein sequence ID" value="PKY57626.1"/>
    <property type="molecule type" value="Genomic_DNA"/>
</dbReference>
<protein>
    <submittedName>
        <fullName evidence="2">Uncharacterized protein</fullName>
    </submittedName>
</protein>